<dbReference type="AlphaFoldDB" id="A0A5B7H953"/>
<protein>
    <submittedName>
        <fullName evidence="2">Uncharacterized protein</fullName>
    </submittedName>
</protein>
<accession>A0A5B7H953</accession>
<sequence length="66" mass="6967">MTGQRTARRGRRGEAGGGRRATDGGGRRAARVAAWRGAACRAAREGGGASLHLWLVITEAVPARRR</sequence>
<reference evidence="2 3" key="1">
    <citation type="submission" date="2019-05" db="EMBL/GenBank/DDBJ databases">
        <title>Another draft genome of Portunus trituberculatus and its Hox gene families provides insights of decapod evolution.</title>
        <authorList>
            <person name="Jeong J.-H."/>
            <person name="Song I."/>
            <person name="Kim S."/>
            <person name="Choi T."/>
            <person name="Kim D."/>
            <person name="Ryu S."/>
            <person name="Kim W."/>
        </authorList>
    </citation>
    <scope>NUCLEOTIDE SEQUENCE [LARGE SCALE GENOMIC DNA]</scope>
    <source>
        <tissue evidence="2">Muscle</tissue>
    </source>
</reference>
<proteinExistence type="predicted"/>
<dbReference type="EMBL" id="VSRR010025089">
    <property type="protein sequence ID" value="MPC66663.1"/>
    <property type="molecule type" value="Genomic_DNA"/>
</dbReference>
<evidence type="ECO:0000256" key="1">
    <source>
        <dbReference type="SAM" id="MobiDB-lite"/>
    </source>
</evidence>
<comment type="caution">
    <text evidence="2">The sequence shown here is derived from an EMBL/GenBank/DDBJ whole genome shotgun (WGS) entry which is preliminary data.</text>
</comment>
<feature type="region of interest" description="Disordered" evidence="1">
    <location>
        <begin position="1"/>
        <end position="29"/>
    </location>
</feature>
<evidence type="ECO:0000313" key="2">
    <source>
        <dbReference type="EMBL" id="MPC66663.1"/>
    </source>
</evidence>
<gene>
    <name evidence="2" type="ORF">E2C01_060814</name>
</gene>
<keyword evidence="3" id="KW-1185">Reference proteome</keyword>
<feature type="compositionally biased region" description="Basic residues" evidence="1">
    <location>
        <begin position="1"/>
        <end position="11"/>
    </location>
</feature>
<name>A0A5B7H953_PORTR</name>
<dbReference type="Proteomes" id="UP000324222">
    <property type="component" value="Unassembled WGS sequence"/>
</dbReference>
<evidence type="ECO:0000313" key="3">
    <source>
        <dbReference type="Proteomes" id="UP000324222"/>
    </source>
</evidence>
<organism evidence="2 3">
    <name type="scientific">Portunus trituberculatus</name>
    <name type="common">Swimming crab</name>
    <name type="synonym">Neptunus trituberculatus</name>
    <dbReference type="NCBI Taxonomy" id="210409"/>
    <lineage>
        <taxon>Eukaryota</taxon>
        <taxon>Metazoa</taxon>
        <taxon>Ecdysozoa</taxon>
        <taxon>Arthropoda</taxon>
        <taxon>Crustacea</taxon>
        <taxon>Multicrustacea</taxon>
        <taxon>Malacostraca</taxon>
        <taxon>Eumalacostraca</taxon>
        <taxon>Eucarida</taxon>
        <taxon>Decapoda</taxon>
        <taxon>Pleocyemata</taxon>
        <taxon>Brachyura</taxon>
        <taxon>Eubrachyura</taxon>
        <taxon>Portunoidea</taxon>
        <taxon>Portunidae</taxon>
        <taxon>Portuninae</taxon>
        <taxon>Portunus</taxon>
    </lineage>
</organism>